<evidence type="ECO:0000313" key="1">
    <source>
        <dbReference type="EMBL" id="QED46078.1"/>
    </source>
</evidence>
<evidence type="ECO:0000313" key="2">
    <source>
        <dbReference type="Proteomes" id="UP000321555"/>
    </source>
</evidence>
<proteinExistence type="predicted"/>
<dbReference type="Proteomes" id="UP000321555">
    <property type="component" value="Chromosome"/>
</dbReference>
<organism evidence="1 2">
    <name type="scientific">Cytobacillus dafuensis</name>
    <name type="common">Bacillus dafuensis</name>
    <dbReference type="NCBI Taxonomy" id="1742359"/>
    <lineage>
        <taxon>Bacteria</taxon>
        <taxon>Bacillati</taxon>
        <taxon>Bacillota</taxon>
        <taxon>Bacilli</taxon>
        <taxon>Bacillales</taxon>
        <taxon>Bacillaceae</taxon>
        <taxon>Cytobacillus</taxon>
    </lineage>
</organism>
<dbReference type="OrthoDB" id="9804519at2"/>
<sequence>MNGQNRKDVLPGMPVDIVLKADQKTGKLTRGIVKDILTKSSTHPHGIKVRLTDGQIGRVQEIHSE</sequence>
<protein>
    <submittedName>
        <fullName evidence="1">YwbE family protein</fullName>
    </submittedName>
</protein>
<dbReference type="InterPro" id="IPR019240">
    <property type="entry name" value="DUF2196"/>
</dbReference>
<gene>
    <name evidence="1" type="ORF">FSZ17_01450</name>
</gene>
<reference evidence="2" key="1">
    <citation type="submission" date="2019-08" db="EMBL/GenBank/DDBJ databases">
        <authorList>
            <person name="Zheng X."/>
        </authorList>
    </citation>
    <scope>NUCLEOTIDE SEQUENCE [LARGE SCALE GENOMIC DNA]</scope>
    <source>
        <strain evidence="2">FJAT-25496</strain>
    </source>
</reference>
<name>A0A5B8YZS1_CYTDA</name>
<dbReference type="RefSeq" id="WP_057776150.1">
    <property type="nucleotide sequence ID" value="NZ_CP042593.1"/>
</dbReference>
<keyword evidence="2" id="KW-1185">Reference proteome</keyword>
<dbReference type="NCBIfam" id="TIGR03833">
    <property type="entry name" value="YwbE family protein"/>
    <property type="match status" value="1"/>
</dbReference>
<dbReference type="PANTHER" id="PTHR40069:SF1">
    <property type="entry name" value="YWBE PROTEIN"/>
    <property type="match status" value="1"/>
</dbReference>
<dbReference type="KEGG" id="bda:FSZ17_01450"/>
<dbReference type="AlphaFoldDB" id="A0A5B8YZS1"/>
<dbReference type="Pfam" id="PF09962">
    <property type="entry name" value="DUF2196"/>
    <property type="match status" value="1"/>
</dbReference>
<dbReference type="EMBL" id="CP042593">
    <property type="protein sequence ID" value="QED46078.1"/>
    <property type="molecule type" value="Genomic_DNA"/>
</dbReference>
<accession>A0A5B8YZS1</accession>
<dbReference type="PANTHER" id="PTHR40069">
    <property type="entry name" value="YWBE PROTEIN"/>
    <property type="match status" value="1"/>
</dbReference>
<dbReference type="STRING" id="1742359.GCA_001439625_01104"/>